<protein>
    <recommendedName>
        <fullName evidence="8">Rhodopsin domain-containing protein</fullName>
    </recommendedName>
</protein>
<keyword evidence="2 7" id="KW-0812">Transmembrane</keyword>
<gene>
    <name evidence="9" type="ORF">EV356DRAFT_24820</name>
</gene>
<keyword evidence="10" id="KW-1185">Reference proteome</keyword>
<dbReference type="InterPro" id="IPR049326">
    <property type="entry name" value="Rhodopsin_dom_fungi"/>
</dbReference>
<evidence type="ECO:0000256" key="7">
    <source>
        <dbReference type="SAM" id="Phobius"/>
    </source>
</evidence>
<evidence type="ECO:0000259" key="8">
    <source>
        <dbReference type="Pfam" id="PF20684"/>
    </source>
</evidence>
<feature type="transmembrane region" description="Helical" evidence="7">
    <location>
        <begin position="162"/>
        <end position="183"/>
    </location>
</feature>
<organism evidence="9 10">
    <name type="scientific">Viridothelium virens</name>
    <name type="common">Speckled blister lichen</name>
    <name type="synonym">Trypethelium virens</name>
    <dbReference type="NCBI Taxonomy" id="1048519"/>
    <lineage>
        <taxon>Eukaryota</taxon>
        <taxon>Fungi</taxon>
        <taxon>Dikarya</taxon>
        <taxon>Ascomycota</taxon>
        <taxon>Pezizomycotina</taxon>
        <taxon>Dothideomycetes</taxon>
        <taxon>Dothideomycetes incertae sedis</taxon>
        <taxon>Trypetheliales</taxon>
        <taxon>Trypetheliaceae</taxon>
        <taxon>Viridothelium</taxon>
    </lineage>
</organism>
<evidence type="ECO:0000313" key="10">
    <source>
        <dbReference type="Proteomes" id="UP000800092"/>
    </source>
</evidence>
<dbReference type="Pfam" id="PF20684">
    <property type="entry name" value="Fung_rhodopsin"/>
    <property type="match status" value="1"/>
</dbReference>
<evidence type="ECO:0000256" key="2">
    <source>
        <dbReference type="ARBA" id="ARBA00022692"/>
    </source>
</evidence>
<feature type="transmembrane region" description="Helical" evidence="7">
    <location>
        <begin position="207"/>
        <end position="229"/>
    </location>
</feature>
<dbReference type="AlphaFoldDB" id="A0A6A6GTE6"/>
<feature type="transmembrane region" description="Helical" evidence="7">
    <location>
        <begin position="241"/>
        <end position="258"/>
    </location>
</feature>
<name>A0A6A6GTE6_VIRVR</name>
<evidence type="ECO:0000256" key="5">
    <source>
        <dbReference type="ARBA" id="ARBA00038359"/>
    </source>
</evidence>
<evidence type="ECO:0000256" key="4">
    <source>
        <dbReference type="ARBA" id="ARBA00023136"/>
    </source>
</evidence>
<dbReference type="PANTHER" id="PTHR33048:SF158">
    <property type="entry name" value="MEMBRANE PROTEIN PTH11-LIKE, PUTATIVE-RELATED"/>
    <property type="match status" value="1"/>
</dbReference>
<dbReference type="GO" id="GO:0016020">
    <property type="term" value="C:membrane"/>
    <property type="evidence" value="ECO:0007669"/>
    <property type="project" value="UniProtKB-SubCell"/>
</dbReference>
<feature type="transmembrane region" description="Helical" evidence="7">
    <location>
        <begin position="127"/>
        <end position="150"/>
    </location>
</feature>
<dbReference type="InterPro" id="IPR052337">
    <property type="entry name" value="SAT4-like"/>
</dbReference>
<feature type="transmembrane region" description="Helical" evidence="7">
    <location>
        <begin position="43"/>
        <end position="63"/>
    </location>
</feature>
<sequence length="424" mass="46964">MSTSTNITAQDIESIPPDLLSTMPSGPPPPGVQPNFVDPPSRAPIVLGVSSAALALACPCFFLRIYTKLAIAKRWTWDDLTCSLGFAISILCYGEIVTGCIKGVTGRHVWDIPLAKVVDKTNLMHDYLTTVLVVAGLGLIKLSLFIQYYLLFSPLRYVRISVYIGATILVISYVSLTITALALESPWPGQSWLSDALSRHYLKFELTSIPCGVVGLLFDCYLLVLPMPVIWNLNMSCAKKFGVMLVFMTGSLAVVASVQSLHYRILFQDEFVDLPWNVAQVFLCSLIEMFTGVAASSMPAVRQFFHHHNLSLMSSAPCSRANLPHLRTSSMRSTRKKVQDDDSSFKDLIKSKRRGSEITDGFKMRDLDTISDEHRGPAVIQNADAYIKVQQDVTVTTAQIENPSSRPVAASRHLRWDNQGKTRM</sequence>
<evidence type="ECO:0000256" key="6">
    <source>
        <dbReference type="SAM" id="MobiDB-lite"/>
    </source>
</evidence>
<feature type="transmembrane region" description="Helical" evidence="7">
    <location>
        <begin position="278"/>
        <end position="301"/>
    </location>
</feature>
<evidence type="ECO:0000256" key="1">
    <source>
        <dbReference type="ARBA" id="ARBA00004141"/>
    </source>
</evidence>
<accession>A0A6A6GTE6</accession>
<feature type="region of interest" description="Disordered" evidence="6">
    <location>
        <begin position="400"/>
        <end position="424"/>
    </location>
</feature>
<dbReference type="PANTHER" id="PTHR33048">
    <property type="entry name" value="PTH11-LIKE INTEGRAL MEMBRANE PROTEIN (AFU_ORTHOLOGUE AFUA_5G11245)"/>
    <property type="match status" value="1"/>
</dbReference>
<comment type="similarity">
    <text evidence="5">Belongs to the SAT4 family.</text>
</comment>
<dbReference type="OrthoDB" id="444631at2759"/>
<keyword evidence="4 7" id="KW-0472">Membrane</keyword>
<comment type="subcellular location">
    <subcellularLocation>
        <location evidence="1">Membrane</location>
        <topology evidence="1">Multi-pass membrane protein</topology>
    </subcellularLocation>
</comment>
<keyword evidence="3 7" id="KW-1133">Transmembrane helix</keyword>
<feature type="compositionally biased region" description="Basic and acidic residues" evidence="6">
    <location>
        <begin position="414"/>
        <end position="424"/>
    </location>
</feature>
<dbReference type="EMBL" id="ML991878">
    <property type="protein sequence ID" value="KAF2229054.1"/>
    <property type="molecule type" value="Genomic_DNA"/>
</dbReference>
<evidence type="ECO:0000256" key="3">
    <source>
        <dbReference type="ARBA" id="ARBA00022989"/>
    </source>
</evidence>
<reference evidence="9" key="1">
    <citation type="journal article" date="2020" name="Stud. Mycol.">
        <title>101 Dothideomycetes genomes: a test case for predicting lifestyles and emergence of pathogens.</title>
        <authorList>
            <person name="Haridas S."/>
            <person name="Albert R."/>
            <person name="Binder M."/>
            <person name="Bloem J."/>
            <person name="Labutti K."/>
            <person name="Salamov A."/>
            <person name="Andreopoulos B."/>
            <person name="Baker S."/>
            <person name="Barry K."/>
            <person name="Bills G."/>
            <person name="Bluhm B."/>
            <person name="Cannon C."/>
            <person name="Castanera R."/>
            <person name="Culley D."/>
            <person name="Daum C."/>
            <person name="Ezra D."/>
            <person name="Gonzalez J."/>
            <person name="Henrissat B."/>
            <person name="Kuo A."/>
            <person name="Liang C."/>
            <person name="Lipzen A."/>
            <person name="Lutzoni F."/>
            <person name="Magnuson J."/>
            <person name="Mondo S."/>
            <person name="Nolan M."/>
            <person name="Ohm R."/>
            <person name="Pangilinan J."/>
            <person name="Park H.-J."/>
            <person name="Ramirez L."/>
            <person name="Alfaro M."/>
            <person name="Sun H."/>
            <person name="Tritt A."/>
            <person name="Yoshinaga Y."/>
            <person name="Zwiers L.-H."/>
            <person name="Turgeon B."/>
            <person name="Goodwin S."/>
            <person name="Spatafora J."/>
            <person name="Crous P."/>
            <person name="Grigoriev I."/>
        </authorList>
    </citation>
    <scope>NUCLEOTIDE SEQUENCE</scope>
    <source>
        <strain evidence="9">Tuck. ex Michener</strain>
    </source>
</reference>
<feature type="transmembrane region" description="Helical" evidence="7">
    <location>
        <begin position="84"/>
        <end position="104"/>
    </location>
</feature>
<dbReference type="Proteomes" id="UP000800092">
    <property type="component" value="Unassembled WGS sequence"/>
</dbReference>
<proteinExistence type="inferred from homology"/>
<evidence type="ECO:0000313" key="9">
    <source>
        <dbReference type="EMBL" id="KAF2229054.1"/>
    </source>
</evidence>
<feature type="domain" description="Rhodopsin" evidence="8">
    <location>
        <begin position="63"/>
        <end position="306"/>
    </location>
</feature>